<gene>
    <name evidence="1" type="ORF">EC9_17140</name>
</gene>
<sequence length="98" mass="10404">MSIAIQCRSCKNQLQVTLKQAGKRVRCPGCQETVNVPYEADLEEIQRAAEAAIAGSTEKIKIRCPGCKKVLQISAASAGKAVKCPGCTKIFKVPAAKA</sequence>
<dbReference type="Gene3D" id="2.20.28.160">
    <property type="match status" value="1"/>
</dbReference>
<dbReference type="OrthoDB" id="292864at2"/>
<accession>A0A517LY29</accession>
<keyword evidence="1" id="KW-0804">Transcription</keyword>
<protein>
    <submittedName>
        <fullName evidence="1">DNA-directed RNA polymerase subunit P</fullName>
    </submittedName>
</protein>
<dbReference type="RefSeq" id="WP_145343951.1">
    <property type="nucleotide sequence ID" value="NZ_CP036261.1"/>
</dbReference>
<evidence type="ECO:0000313" key="2">
    <source>
        <dbReference type="Proteomes" id="UP000319557"/>
    </source>
</evidence>
<keyword evidence="2" id="KW-1185">Reference proteome</keyword>
<dbReference type="EMBL" id="CP036261">
    <property type="protein sequence ID" value="QDS87535.1"/>
    <property type="molecule type" value="Genomic_DNA"/>
</dbReference>
<dbReference type="Proteomes" id="UP000319557">
    <property type="component" value="Chromosome"/>
</dbReference>
<proteinExistence type="predicted"/>
<evidence type="ECO:0000313" key="1">
    <source>
        <dbReference type="EMBL" id="QDS87535.1"/>
    </source>
</evidence>
<reference evidence="1 2" key="1">
    <citation type="submission" date="2019-02" db="EMBL/GenBank/DDBJ databases">
        <title>Deep-cultivation of Planctomycetes and their phenomic and genomic characterization uncovers novel biology.</title>
        <authorList>
            <person name="Wiegand S."/>
            <person name="Jogler M."/>
            <person name="Boedeker C."/>
            <person name="Pinto D."/>
            <person name="Vollmers J."/>
            <person name="Rivas-Marin E."/>
            <person name="Kohn T."/>
            <person name="Peeters S.H."/>
            <person name="Heuer A."/>
            <person name="Rast P."/>
            <person name="Oberbeckmann S."/>
            <person name="Bunk B."/>
            <person name="Jeske O."/>
            <person name="Meyerdierks A."/>
            <person name="Storesund J.E."/>
            <person name="Kallscheuer N."/>
            <person name="Luecker S."/>
            <person name="Lage O.M."/>
            <person name="Pohl T."/>
            <person name="Merkel B.J."/>
            <person name="Hornburger P."/>
            <person name="Mueller R.-W."/>
            <person name="Bruemmer F."/>
            <person name="Labrenz M."/>
            <person name="Spormann A.M."/>
            <person name="Op den Camp H."/>
            <person name="Overmann J."/>
            <person name="Amann R."/>
            <person name="Jetten M.S.M."/>
            <person name="Mascher T."/>
            <person name="Medema M.H."/>
            <person name="Devos D.P."/>
            <person name="Kaster A.-K."/>
            <person name="Ovreas L."/>
            <person name="Rohde M."/>
            <person name="Galperin M.Y."/>
            <person name="Jogler C."/>
        </authorList>
    </citation>
    <scope>NUCLEOTIDE SEQUENCE [LARGE SCALE GENOMIC DNA]</scope>
    <source>
        <strain evidence="1 2">EC9</strain>
    </source>
</reference>
<keyword evidence="1" id="KW-0240">DNA-directed RNA polymerase</keyword>
<dbReference type="AlphaFoldDB" id="A0A517LY29"/>
<dbReference type="KEGG" id="ruv:EC9_17140"/>
<organism evidence="1 2">
    <name type="scientific">Rosistilla ulvae</name>
    <dbReference type="NCBI Taxonomy" id="1930277"/>
    <lineage>
        <taxon>Bacteria</taxon>
        <taxon>Pseudomonadati</taxon>
        <taxon>Planctomycetota</taxon>
        <taxon>Planctomycetia</taxon>
        <taxon>Pirellulales</taxon>
        <taxon>Pirellulaceae</taxon>
        <taxon>Rosistilla</taxon>
    </lineage>
</organism>
<dbReference type="GO" id="GO:0000428">
    <property type="term" value="C:DNA-directed RNA polymerase complex"/>
    <property type="evidence" value="ECO:0007669"/>
    <property type="project" value="UniProtKB-KW"/>
</dbReference>
<name>A0A517LY29_9BACT</name>